<evidence type="ECO:0000313" key="2">
    <source>
        <dbReference type="Proteomes" id="UP000195447"/>
    </source>
</evidence>
<protein>
    <recommendedName>
        <fullName evidence="3">TnpV protein</fullName>
    </recommendedName>
</protein>
<gene>
    <name evidence="1" type="ORF">B5F14_05530</name>
</gene>
<dbReference type="InterPro" id="IPR026989">
    <property type="entry name" value="TnpV"/>
</dbReference>
<name>A0A1Y4LVI1_9FIRM</name>
<dbReference type="Pfam" id="PF14198">
    <property type="entry name" value="TnpV"/>
    <property type="match status" value="1"/>
</dbReference>
<sequence length="113" mass="13524">MKTIQYNQVGDFLFPDLKPEQPVFNSHYARLRYNYLKTNHPGHLLALKAKNELNNHLKEIDIQAKQRMEILMNQLLKNQPAPNKETHQMEWVQHMNNLKQQAEEMILNELIYN</sequence>
<accession>A0A1Y4LVI1</accession>
<evidence type="ECO:0008006" key="3">
    <source>
        <dbReference type="Google" id="ProtNLM"/>
    </source>
</evidence>
<dbReference type="Proteomes" id="UP000195447">
    <property type="component" value="Unassembled WGS sequence"/>
</dbReference>
<evidence type="ECO:0000313" key="1">
    <source>
        <dbReference type="EMBL" id="OUP60635.1"/>
    </source>
</evidence>
<comment type="caution">
    <text evidence="1">The sequence shown here is derived from an EMBL/GenBank/DDBJ whole genome shotgun (WGS) entry which is preliminary data.</text>
</comment>
<dbReference type="AlphaFoldDB" id="A0A1Y4LVI1"/>
<keyword evidence="2" id="KW-1185">Reference proteome</keyword>
<dbReference type="EMBL" id="NFKM01000009">
    <property type="protein sequence ID" value="OUP60635.1"/>
    <property type="molecule type" value="Genomic_DNA"/>
</dbReference>
<reference evidence="2" key="1">
    <citation type="submission" date="2017-04" db="EMBL/GenBank/DDBJ databases">
        <title>Function of individual gut microbiota members based on whole genome sequencing of pure cultures obtained from chicken caecum.</title>
        <authorList>
            <person name="Medvecky M."/>
            <person name="Cejkova D."/>
            <person name="Polansky O."/>
            <person name="Karasova D."/>
            <person name="Kubasova T."/>
            <person name="Cizek A."/>
            <person name="Rychlik I."/>
        </authorList>
    </citation>
    <scope>NUCLEOTIDE SEQUENCE [LARGE SCALE GENOMIC DNA]</scope>
    <source>
        <strain evidence="2">An178</strain>
    </source>
</reference>
<organism evidence="1 2">
    <name type="scientific">Faecalitalea cylindroides</name>
    <dbReference type="NCBI Taxonomy" id="39483"/>
    <lineage>
        <taxon>Bacteria</taxon>
        <taxon>Bacillati</taxon>
        <taxon>Bacillota</taxon>
        <taxon>Erysipelotrichia</taxon>
        <taxon>Erysipelotrichales</taxon>
        <taxon>Erysipelotrichaceae</taxon>
        <taxon>Faecalitalea</taxon>
    </lineage>
</organism>
<proteinExistence type="predicted"/>